<sequence>AEVDLSGCIRCYCCQELCPFRAVRIKRPLLNRLVIRR</sequence>
<accession>A0A9D1I7H3</accession>
<evidence type="ECO:0000313" key="6">
    <source>
        <dbReference type="Proteomes" id="UP000824089"/>
    </source>
</evidence>
<reference evidence="5" key="1">
    <citation type="submission" date="2020-10" db="EMBL/GenBank/DDBJ databases">
        <authorList>
            <person name="Gilroy R."/>
        </authorList>
    </citation>
    <scope>NUCLEOTIDE SEQUENCE</scope>
    <source>
        <strain evidence="5">CHK195-4489</strain>
    </source>
</reference>
<keyword evidence="3" id="KW-0411">Iron-sulfur</keyword>
<dbReference type="PROSITE" id="PS00198">
    <property type="entry name" value="4FE4S_FER_1"/>
    <property type="match status" value="1"/>
</dbReference>
<dbReference type="EMBL" id="DVMM01000105">
    <property type="protein sequence ID" value="HIU29683.1"/>
    <property type="molecule type" value="Genomic_DNA"/>
</dbReference>
<dbReference type="GO" id="GO:0051536">
    <property type="term" value="F:iron-sulfur cluster binding"/>
    <property type="evidence" value="ECO:0007669"/>
    <property type="project" value="UniProtKB-KW"/>
</dbReference>
<proteinExistence type="predicted"/>
<reference evidence="5" key="2">
    <citation type="journal article" date="2021" name="PeerJ">
        <title>Extensive microbial diversity within the chicken gut microbiome revealed by metagenomics and culture.</title>
        <authorList>
            <person name="Gilroy R."/>
            <person name="Ravi A."/>
            <person name="Getino M."/>
            <person name="Pursley I."/>
            <person name="Horton D.L."/>
            <person name="Alikhan N.F."/>
            <person name="Baker D."/>
            <person name="Gharbi K."/>
            <person name="Hall N."/>
            <person name="Watson M."/>
            <person name="Adriaenssens E.M."/>
            <person name="Foster-Nyarko E."/>
            <person name="Jarju S."/>
            <person name="Secka A."/>
            <person name="Antonio M."/>
            <person name="Oren A."/>
            <person name="Chaudhuri R.R."/>
            <person name="La Ragione R."/>
            <person name="Hildebrand F."/>
            <person name="Pallen M.J."/>
        </authorList>
    </citation>
    <scope>NUCLEOTIDE SEQUENCE</scope>
    <source>
        <strain evidence="5">CHK195-4489</strain>
    </source>
</reference>
<name>A0A9D1I7H3_9CLOT</name>
<evidence type="ECO:0000313" key="5">
    <source>
        <dbReference type="EMBL" id="HIU29683.1"/>
    </source>
</evidence>
<keyword evidence="1" id="KW-0479">Metal-binding</keyword>
<evidence type="ECO:0000259" key="4">
    <source>
        <dbReference type="PROSITE" id="PS51379"/>
    </source>
</evidence>
<evidence type="ECO:0000256" key="1">
    <source>
        <dbReference type="ARBA" id="ARBA00022723"/>
    </source>
</evidence>
<keyword evidence="2" id="KW-0408">Iron</keyword>
<organism evidence="5 6">
    <name type="scientific">Candidatus Egerieisoma faecipullorum</name>
    <dbReference type="NCBI Taxonomy" id="2840963"/>
    <lineage>
        <taxon>Bacteria</taxon>
        <taxon>Bacillati</taxon>
        <taxon>Bacillota</taxon>
        <taxon>Clostridia</taxon>
        <taxon>Eubacteriales</taxon>
        <taxon>Clostridiaceae</taxon>
        <taxon>Clostridiaceae incertae sedis</taxon>
        <taxon>Candidatus Egerieisoma</taxon>
    </lineage>
</organism>
<feature type="domain" description="4Fe-4S ferredoxin-type" evidence="4">
    <location>
        <begin position="1"/>
        <end position="28"/>
    </location>
</feature>
<gene>
    <name evidence="5" type="ORF">IAD50_05240</name>
</gene>
<dbReference type="PROSITE" id="PS51379">
    <property type="entry name" value="4FE4S_FER_2"/>
    <property type="match status" value="1"/>
</dbReference>
<dbReference type="SUPFAM" id="SSF54862">
    <property type="entry name" value="4Fe-4S ferredoxins"/>
    <property type="match status" value="1"/>
</dbReference>
<dbReference type="InterPro" id="IPR017900">
    <property type="entry name" value="4Fe4S_Fe_S_CS"/>
</dbReference>
<dbReference type="Proteomes" id="UP000824089">
    <property type="component" value="Unassembled WGS sequence"/>
</dbReference>
<evidence type="ECO:0000256" key="2">
    <source>
        <dbReference type="ARBA" id="ARBA00023004"/>
    </source>
</evidence>
<dbReference type="GO" id="GO:0046872">
    <property type="term" value="F:metal ion binding"/>
    <property type="evidence" value="ECO:0007669"/>
    <property type="project" value="UniProtKB-KW"/>
</dbReference>
<evidence type="ECO:0000256" key="3">
    <source>
        <dbReference type="ARBA" id="ARBA00023014"/>
    </source>
</evidence>
<dbReference type="InterPro" id="IPR017896">
    <property type="entry name" value="4Fe4S_Fe-S-bd"/>
</dbReference>
<dbReference type="Pfam" id="PF00037">
    <property type="entry name" value="Fer4"/>
    <property type="match status" value="1"/>
</dbReference>
<feature type="non-terminal residue" evidence="5">
    <location>
        <position position="1"/>
    </location>
</feature>
<dbReference type="AlphaFoldDB" id="A0A9D1I7H3"/>
<comment type="caution">
    <text evidence="5">The sequence shown here is derived from an EMBL/GenBank/DDBJ whole genome shotgun (WGS) entry which is preliminary data.</text>
</comment>
<protein>
    <submittedName>
        <fullName evidence="5">4Fe-4S binding protein</fullName>
    </submittedName>
</protein>